<gene>
    <name evidence="3" type="ORF">FGADI_12797</name>
    <name evidence="2" type="ORF">FGADI_13603</name>
</gene>
<evidence type="ECO:0000313" key="4">
    <source>
        <dbReference type="Proteomes" id="UP000604273"/>
    </source>
</evidence>
<keyword evidence="4" id="KW-1185">Reference proteome</keyword>
<evidence type="ECO:0000256" key="1">
    <source>
        <dbReference type="SAM" id="Phobius"/>
    </source>
</evidence>
<comment type="caution">
    <text evidence="3">The sequence shown here is derived from an EMBL/GenBank/DDBJ whole genome shotgun (WGS) entry which is preliminary data.</text>
</comment>
<name>A0A8H4WMX7_9HYPO</name>
<dbReference type="EMBL" id="JABFAI010000832">
    <property type="protein sequence ID" value="KAF4943055.1"/>
    <property type="molecule type" value="Genomic_DNA"/>
</dbReference>
<proteinExistence type="predicted"/>
<accession>A0A8H4WMX7</accession>
<reference evidence="3" key="1">
    <citation type="journal article" date="2020" name="BMC Genomics">
        <title>Correction to: Identification and distribution of gene clusters required for synthesis of sphingolipid metabolism inhibitors in diverse species of the filamentous fungus Fusarium.</title>
        <authorList>
            <person name="Kim H.S."/>
            <person name="Lohmar J.M."/>
            <person name="Busman M."/>
            <person name="Brown D.W."/>
            <person name="Naumann T.A."/>
            <person name="Divon H.H."/>
            <person name="Lysoe E."/>
            <person name="Uhlig S."/>
            <person name="Proctor R.H."/>
        </authorList>
    </citation>
    <scope>NUCLEOTIDE SEQUENCE</scope>
    <source>
        <strain evidence="3">NRRL 45417</strain>
    </source>
</reference>
<keyword evidence="1" id="KW-0472">Membrane</keyword>
<sequence>MMPEITVAEMMVDGTLVTSALWPSTRLRFLKPRNSSEPVTMNVAKTGGERSDLNTTLGKAVHGEPILRTISVENLRGVKDVLQDVQISTIETGQGRVDVLKRASGVKPKRERVPLSVVYHSLDREPIQLQSVIHNSRSGLRRPFGAGSYITYPYGGPALVMCASMTVLVEVLMGFFMDMDVMPLSYAFMNMFISLTQPPHPCGNIVIDKSKFGLSLSLSTTSSTVYMSSYGMRDLTVNLTPSPRACRRSRSCACTDTGSHAIIVPSIFSSCSTIVASSTVGAEAIVACTRRSTPYWSVPEAHPQKDQKLPLNQEFPYELGHIRNQVPVQGDGRILITYMFLSTSTFVLIYTAGRVVDVRLLHQYHQVNILLRTHNIGRHHEEGPSSAKVKGKVKKEDTKIRLDDEEDEDLLKSTIDVVIAI</sequence>
<keyword evidence="1" id="KW-0812">Transmembrane</keyword>
<reference evidence="3" key="2">
    <citation type="submission" date="2020-05" db="EMBL/GenBank/DDBJ databases">
        <authorList>
            <person name="Kim H.-S."/>
            <person name="Proctor R.H."/>
            <person name="Brown D.W."/>
        </authorList>
    </citation>
    <scope>NUCLEOTIDE SEQUENCE</scope>
    <source>
        <strain evidence="3">NRRL 45417</strain>
    </source>
</reference>
<dbReference type="EMBL" id="JABFAI010000446">
    <property type="protein sequence ID" value="KAF4944313.1"/>
    <property type="molecule type" value="Genomic_DNA"/>
</dbReference>
<dbReference type="AlphaFoldDB" id="A0A8H4WMX7"/>
<dbReference type="Proteomes" id="UP000604273">
    <property type="component" value="Unassembled WGS sequence"/>
</dbReference>
<protein>
    <submittedName>
        <fullName evidence="3">Uncharacterized protein</fullName>
    </submittedName>
</protein>
<organism evidence="3 4">
    <name type="scientific">Fusarium gaditjirri</name>
    <dbReference type="NCBI Taxonomy" id="282569"/>
    <lineage>
        <taxon>Eukaryota</taxon>
        <taxon>Fungi</taxon>
        <taxon>Dikarya</taxon>
        <taxon>Ascomycota</taxon>
        <taxon>Pezizomycotina</taxon>
        <taxon>Sordariomycetes</taxon>
        <taxon>Hypocreomycetidae</taxon>
        <taxon>Hypocreales</taxon>
        <taxon>Nectriaceae</taxon>
        <taxon>Fusarium</taxon>
        <taxon>Fusarium nisikadoi species complex</taxon>
    </lineage>
</organism>
<evidence type="ECO:0000313" key="2">
    <source>
        <dbReference type="EMBL" id="KAF4943055.1"/>
    </source>
</evidence>
<evidence type="ECO:0000313" key="3">
    <source>
        <dbReference type="EMBL" id="KAF4944313.1"/>
    </source>
</evidence>
<feature type="transmembrane region" description="Helical" evidence="1">
    <location>
        <begin position="335"/>
        <end position="353"/>
    </location>
</feature>
<keyword evidence="1" id="KW-1133">Transmembrane helix</keyword>